<dbReference type="EMBL" id="BAABRU010000006">
    <property type="protein sequence ID" value="GAA5528191.1"/>
    <property type="molecule type" value="Genomic_DNA"/>
</dbReference>
<keyword evidence="2" id="KW-1133">Transmembrane helix</keyword>
<dbReference type="Proteomes" id="UP001428290">
    <property type="component" value="Unassembled WGS sequence"/>
</dbReference>
<proteinExistence type="predicted"/>
<reference evidence="3 4" key="1">
    <citation type="submission" date="2024-02" db="EMBL/GenBank/DDBJ databases">
        <title>Herpetosiphon gulosus NBRC 112829.</title>
        <authorList>
            <person name="Ichikawa N."/>
            <person name="Katano-Makiyama Y."/>
            <person name="Hidaka K."/>
        </authorList>
    </citation>
    <scope>NUCLEOTIDE SEQUENCE [LARGE SCALE GENOMIC DNA]</scope>
    <source>
        <strain evidence="3 4">NBRC 112829</strain>
    </source>
</reference>
<feature type="region of interest" description="Disordered" evidence="1">
    <location>
        <begin position="29"/>
        <end position="77"/>
    </location>
</feature>
<evidence type="ECO:0000256" key="2">
    <source>
        <dbReference type="SAM" id="Phobius"/>
    </source>
</evidence>
<accession>A0ABP9X1K4</accession>
<gene>
    <name evidence="3" type="ORF">Hgul01_01988</name>
</gene>
<organism evidence="3 4">
    <name type="scientific">Herpetosiphon gulosus</name>
    <dbReference type="NCBI Taxonomy" id="1973496"/>
    <lineage>
        <taxon>Bacteria</taxon>
        <taxon>Bacillati</taxon>
        <taxon>Chloroflexota</taxon>
        <taxon>Chloroflexia</taxon>
        <taxon>Herpetosiphonales</taxon>
        <taxon>Herpetosiphonaceae</taxon>
        <taxon>Herpetosiphon</taxon>
    </lineage>
</organism>
<protein>
    <submittedName>
        <fullName evidence="3">Uncharacterized protein</fullName>
    </submittedName>
</protein>
<comment type="caution">
    <text evidence="3">The sequence shown here is derived from an EMBL/GenBank/DDBJ whole genome shotgun (WGS) entry which is preliminary data.</text>
</comment>
<evidence type="ECO:0000313" key="4">
    <source>
        <dbReference type="Proteomes" id="UP001428290"/>
    </source>
</evidence>
<feature type="transmembrane region" description="Helical" evidence="2">
    <location>
        <begin position="81"/>
        <end position="99"/>
    </location>
</feature>
<name>A0ABP9X1K4_9CHLR</name>
<keyword evidence="4" id="KW-1185">Reference proteome</keyword>
<dbReference type="RefSeq" id="WP_345721804.1">
    <property type="nucleotide sequence ID" value="NZ_BAABRU010000006.1"/>
</dbReference>
<evidence type="ECO:0000313" key="3">
    <source>
        <dbReference type="EMBL" id="GAA5528191.1"/>
    </source>
</evidence>
<evidence type="ECO:0000256" key="1">
    <source>
        <dbReference type="SAM" id="MobiDB-lite"/>
    </source>
</evidence>
<keyword evidence="2" id="KW-0472">Membrane</keyword>
<sequence>MQLLGRILIIALAVALVIGSLVAIVPSSSAAGFEGGRPNRQLTIDSEQAAGSADQSASTARPEFGGRERGGDHHEGGFGHIIRNAGIMALIIGLVAFGMRRLRRRRDLVWL</sequence>
<keyword evidence="2" id="KW-0812">Transmembrane</keyword>
<feature type="compositionally biased region" description="Basic and acidic residues" evidence="1">
    <location>
        <begin position="64"/>
        <end position="77"/>
    </location>
</feature>